<name>X1BXW8_9ZZZZ</name>
<dbReference type="AlphaFoldDB" id="X1BXW8"/>
<sequence length="228" mass="25472">MKRDKIILNIIILSIIALIFSGCVGGSVTPTIPDNTDDSNDTEIPEPTEAISQFGKLVLGGISCHLVWKDNSDNEAGFRIERWLYPPPFQLPDPDVHHADFRLVKVVGPDVQTYTDVVPLAAIPEYRVAAIATDGRLSEWTTFLWGEVTCPEEEVTLTPEEIELIRKWGFGGDYVVRWPNGYVDVYDATNYSQMQKVINEWNSAIGGPVILRLSSNPNSLVRIIFNPD</sequence>
<proteinExistence type="predicted"/>
<accession>X1BXW8</accession>
<dbReference type="EMBL" id="BART01028064">
    <property type="protein sequence ID" value="GAH00671.1"/>
    <property type="molecule type" value="Genomic_DNA"/>
</dbReference>
<comment type="caution">
    <text evidence="1">The sequence shown here is derived from an EMBL/GenBank/DDBJ whole genome shotgun (WGS) entry which is preliminary data.</text>
</comment>
<reference evidence="1" key="1">
    <citation type="journal article" date="2014" name="Front. Microbiol.">
        <title>High frequency of phylogenetically diverse reductive dehalogenase-homologous genes in deep subseafloor sedimentary metagenomes.</title>
        <authorList>
            <person name="Kawai M."/>
            <person name="Futagami T."/>
            <person name="Toyoda A."/>
            <person name="Takaki Y."/>
            <person name="Nishi S."/>
            <person name="Hori S."/>
            <person name="Arai W."/>
            <person name="Tsubouchi T."/>
            <person name="Morono Y."/>
            <person name="Uchiyama I."/>
            <person name="Ito T."/>
            <person name="Fujiyama A."/>
            <person name="Inagaki F."/>
            <person name="Takami H."/>
        </authorList>
    </citation>
    <scope>NUCLEOTIDE SEQUENCE</scope>
    <source>
        <strain evidence="1">Expedition CK06-06</strain>
    </source>
</reference>
<dbReference type="PROSITE" id="PS51257">
    <property type="entry name" value="PROKAR_LIPOPROTEIN"/>
    <property type="match status" value="1"/>
</dbReference>
<protein>
    <submittedName>
        <fullName evidence="1">Uncharacterized protein</fullName>
    </submittedName>
</protein>
<evidence type="ECO:0000313" key="1">
    <source>
        <dbReference type="EMBL" id="GAH00671.1"/>
    </source>
</evidence>
<gene>
    <name evidence="1" type="ORF">S01H4_49588</name>
</gene>
<organism evidence="1">
    <name type="scientific">marine sediment metagenome</name>
    <dbReference type="NCBI Taxonomy" id="412755"/>
    <lineage>
        <taxon>unclassified sequences</taxon>
        <taxon>metagenomes</taxon>
        <taxon>ecological metagenomes</taxon>
    </lineage>
</organism>
<feature type="non-terminal residue" evidence="1">
    <location>
        <position position="228"/>
    </location>
</feature>